<feature type="region of interest" description="Disordered" evidence="1">
    <location>
        <begin position="500"/>
        <end position="522"/>
    </location>
</feature>
<keyword evidence="2" id="KW-0812">Transmembrane</keyword>
<dbReference type="PANTHER" id="PTHR38360">
    <property type="entry name" value="OS03G0120000 PROTEIN"/>
    <property type="match status" value="1"/>
</dbReference>
<feature type="chain" id="PRO_5046699369" description="Periplasmic binding protein" evidence="3">
    <location>
        <begin position="18"/>
        <end position="522"/>
    </location>
</feature>
<dbReference type="CDD" id="cd21699">
    <property type="entry name" value="JMTM_APP_like"/>
    <property type="match status" value="1"/>
</dbReference>
<feature type="signal peptide" evidence="3">
    <location>
        <begin position="1"/>
        <end position="17"/>
    </location>
</feature>
<dbReference type="EMBL" id="JAVDPF010000020">
    <property type="protein sequence ID" value="KAL1874036.1"/>
    <property type="molecule type" value="Genomic_DNA"/>
</dbReference>
<name>A0ABR3XDP8_9EURO</name>
<evidence type="ECO:0000256" key="2">
    <source>
        <dbReference type="SAM" id="Phobius"/>
    </source>
</evidence>
<protein>
    <recommendedName>
        <fullName evidence="6">Periplasmic binding protein</fullName>
    </recommendedName>
</protein>
<proteinExistence type="predicted"/>
<organism evidence="4 5">
    <name type="scientific">Paecilomyces lecythidis</name>
    <dbReference type="NCBI Taxonomy" id="3004212"/>
    <lineage>
        <taxon>Eukaryota</taxon>
        <taxon>Fungi</taxon>
        <taxon>Dikarya</taxon>
        <taxon>Ascomycota</taxon>
        <taxon>Pezizomycotina</taxon>
        <taxon>Eurotiomycetes</taxon>
        <taxon>Eurotiomycetidae</taxon>
        <taxon>Eurotiales</taxon>
        <taxon>Thermoascaceae</taxon>
        <taxon>Paecilomyces</taxon>
    </lineage>
</organism>
<evidence type="ECO:0000256" key="3">
    <source>
        <dbReference type="SAM" id="SignalP"/>
    </source>
</evidence>
<sequence>MSGKVFALAAVISTVVASFKEGCDRDSWNSTTDYWQHKFDPNDPYAAFVADYHNTFATLRNHAGYTVLHCTDEKPPLSAIGGEKDALYVKVPVQNVAALDGFSQNLIDMLGQSDSIKRVGKYEDVTSACLRGLAYDNKTYDEANWDKAEKVDVTFYGNGEPNDMSKVLLYPHLNSPLGTLSYIKMISLFYGLEERAEEIYEAVAANYRCAAANVQDYIMNHDYPEGAFLSFVEKKGDDFVIRAGDYWQILADDAGVRLVNATNSKLIQDEYEGSYWQINLSKEESEVAKQSWAIIDTTQYLASSNAHFSNNGHKGFPDRLNAKTYLEKSGLDGDLYAFKKENVFLTDKATNRNLKHDFNDRGAARPDYVLFDLISKIKPEMTKGIYKTNFLRSISNPEDETEQLSDASVCYPSDSPIKTLNITKCTLPKWAAGYHSLGVEPNAFNRKQNTVKSLALRSDSGGLSGGTKAGISVGAIVGGLLVIGGVITVILYRRRSVKKTKEGPDMEKCEEQRKDSQSSSSI</sequence>
<evidence type="ECO:0000256" key="1">
    <source>
        <dbReference type="SAM" id="MobiDB-lite"/>
    </source>
</evidence>
<accession>A0ABR3XDP8</accession>
<evidence type="ECO:0008006" key="6">
    <source>
        <dbReference type="Google" id="ProtNLM"/>
    </source>
</evidence>
<reference evidence="4 5" key="1">
    <citation type="journal article" date="2024" name="IMA Fungus">
        <title>IMA Genome - F19 : A genome assembly and annotation guide to empower mycologists, including annotated draft genome sequences of Ceratocystis pirilliformis, Diaporthe australafricana, Fusarium ophioides, Paecilomyces lecythidis, and Sporothrix stenoceras.</title>
        <authorList>
            <person name="Aylward J."/>
            <person name="Wilson A.M."/>
            <person name="Visagie C.M."/>
            <person name="Spraker J."/>
            <person name="Barnes I."/>
            <person name="Buitendag C."/>
            <person name="Ceriani C."/>
            <person name="Del Mar Angel L."/>
            <person name="du Plessis D."/>
            <person name="Fuchs T."/>
            <person name="Gasser K."/>
            <person name="Kramer D."/>
            <person name="Li W."/>
            <person name="Munsamy K."/>
            <person name="Piso A."/>
            <person name="Price J.L."/>
            <person name="Sonnekus B."/>
            <person name="Thomas C."/>
            <person name="van der Nest A."/>
            <person name="van Dijk A."/>
            <person name="van Heerden A."/>
            <person name="van Vuuren N."/>
            <person name="Yilmaz N."/>
            <person name="Duong T.A."/>
            <person name="van der Merwe N.A."/>
            <person name="Wingfield M.J."/>
            <person name="Wingfield B.D."/>
        </authorList>
    </citation>
    <scope>NUCLEOTIDE SEQUENCE [LARGE SCALE GENOMIC DNA]</scope>
    <source>
        <strain evidence="4 5">CMW 18167</strain>
    </source>
</reference>
<dbReference type="PANTHER" id="PTHR38360:SF1">
    <property type="entry name" value="F12P19.7"/>
    <property type="match status" value="1"/>
</dbReference>
<feature type="transmembrane region" description="Helical" evidence="2">
    <location>
        <begin position="469"/>
        <end position="492"/>
    </location>
</feature>
<dbReference type="SUPFAM" id="SSF53807">
    <property type="entry name" value="Helical backbone' metal receptor"/>
    <property type="match status" value="1"/>
</dbReference>
<gene>
    <name evidence="4" type="ORF">Plec18167_005969</name>
</gene>
<comment type="caution">
    <text evidence="4">The sequence shown here is derived from an EMBL/GenBank/DDBJ whole genome shotgun (WGS) entry which is preliminary data.</text>
</comment>
<keyword evidence="5" id="KW-1185">Reference proteome</keyword>
<evidence type="ECO:0000313" key="5">
    <source>
        <dbReference type="Proteomes" id="UP001583193"/>
    </source>
</evidence>
<dbReference type="Proteomes" id="UP001583193">
    <property type="component" value="Unassembled WGS sequence"/>
</dbReference>
<keyword evidence="3" id="KW-0732">Signal</keyword>
<feature type="compositionally biased region" description="Basic and acidic residues" evidence="1">
    <location>
        <begin position="500"/>
        <end position="516"/>
    </location>
</feature>
<keyword evidence="2" id="KW-0472">Membrane</keyword>
<keyword evidence="2" id="KW-1133">Transmembrane helix</keyword>
<evidence type="ECO:0000313" key="4">
    <source>
        <dbReference type="EMBL" id="KAL1874036.1"/>
    </source>
</evidence>